<dbReference type="GO" id="GO:0009279">
    <property type="term" value="C:cell outer membrane"/>
    <property type="evidence" value="ECO:0007669"/>
    <property type="project" value="UniProtKB-SubCell"/>
</dbReference>
<dbReference type="InterPro" id="IPR010105">
    <property type="entry name" value="TonB_sidphr_rcpt"/>
</dbReference>
<gene>
    <name evidence="18" type="ORF">SAMN06265348_11753</name>
</gene>
<keyword evidence="7" id="KW-0732">Signal</keyword>
<dbReference type="Gene3D" id="2.170.130.10">
    <property type="entry name" value="TonB-dependent receptor, plug domain"/>
    <property type="match status" value="1"/>
</dbReference>
<comment type="similarity">
    <text evidence="2 14 15">Belongs to the TonB-dependent receptor family.</text>
</comment>
<dbReference type="PANTHER" id="PTHR32552">
    <property type="entry name" value="FERRICHROME IRON RECEPTOR-RELATED"/>
    <property type="match status" value="1"/>
</dbReference>
<evidence type="ECO:0000256" key="5">
    <source>
        <dbReference type="ARBA" id="ARBA00022496"/>
    </source>
</evidence>
<dbReference type="Gene3D" id="2.40.170.20">
    <property type="entry name" value="TonB-dependent receptor, beta-barrel domain"/>
    <property type="match status" value="1"/>
</dbReference>
<keyword evidence="12" id="KW-0675">Receptor</keyword>
<dbReference type="Pfam" id="PF07715">
    <property type="entry name" value="Plug"/>
    <property type="match status" value="1"/>
</dbReference>
<evidence type="ECO:0000259" key="17">
    <source>
        <dbReference type="Pfam" id="PF07715"/>
    </source>
</evidence>
<keyword evidence="3 14" id="KW-0813">Transport</keyword>
<dbReference type="InterPro" id="IPR039426">
    <property type="entry name" value="TonB-dep_rcpt-like"/>
</dbReference>
<evidence type="ECO:0000259" key="16">
    <source>
        <dbReference type="Pfam" id="PF00593"/>
    </source>
</evidence>
<keyword evidence="19" id="KW-1185">Reference proteome</keyword>
<dbReference type="InterPro" id="IPR036942">
    <property type="entry name" value="Beta-barrel_TonB_sf"/>
</dbReference>
<dbReference type="InterPro" id="IPR037066">
    <property type="entry name" value="Plug_dom_sf"/>
</dbReference>
<dbReference type="GO" id="GO:0030246">
    <property type="term" value="F:carbohydrate binding"/>
    <property type="evidence" value="ECO:0007669"/>
    <property type="project" value="InterPro"/>
</dbReference>
<keyword evidence="9" id="KW-0406">Ion transport</keyword>
<dbReference type="GO" id="GO:0038023">
    <property type="term" value="F:signaling receptor activity"/>
    <property type="evidence" value="ECO:0007669"/>
    <property type="project" value="InterPro"/>
</dbReference>
<keyword evidence="4 14" id="KW-1134">Transmembrane beta strand</keyword>
<evidence type="ECO:0000256" key="8">
    <source>
        <dbReference type="ARBA" id="ARBA00023004"/>
    </source>
</evidence>
<dbReference type="InterPro" id="IPR000531">
    <property type="entry name" value="Beta-barrel_TonB"/>
</dbReference>
<dbReference type="NCBIfam" id="TIGR01783">
    <property type="entry name" value="TonB-siderophor"/>
    <property type="match status" value="1"/>
</dbReference>
<evidence type="ECO:0000256" key="3">
    <source>
        <dbReference type="ARBA" id="ARBA00022448"/>
    </source>
</evidence>
<dbReference type="CDD" id="cd01347">
    <property type="entry name" value="ligand_gated_channel"/>
    <property type="match status" value="1"/>
</dbReference>
<dbReference type="SUPFAM" id="SSF49452">
    <property type="entry name" value="Starch-binding domain-like"/>
    <property type="match status" value="1"/>
</dbReference>
<accession>A0A521FT02</accession>
<dbReference type="OrthoDB" id="9775095at2"/>
<keyword evidence="6 14" id="KW-0812">Transmembrane</keyword>
<feature type="domain" description="TonB-dependent receptor-like beta-barrel" evidence="16">
    <location>
        <begin position="318"/>
        <end position="774"/>
    </location>
</feature>
<dbReference type="Pfam" id="PF13620">
    <property type="entry name" value="CarboxypepD_reg"/>
    <property type="match status" value="1"/>
</dbReference>
<dbReference type="PANTHER" id="PTHR32552:SF68">
    <property type="entry name" value="FERRICHROME OUTER MEMBRANE TRANSPORTER_PHAGE RECEPTOR"/>
    <property type="match status" value="1"/>
</dbReference>
<evidence type="ECO:0000256" key="14">
    <source>
        <dbReference type="PROSITE-ProRule" id="PRU01360"/>
    </source>
</evidence>
<evidence type="ECO:0000256" key="10">
    <source>
        <dbReference type="ARBA" id="ARBA00023077"/>
    </source>
</evidence>
<dbReference type="SUPFAM" id="SSF56935">
    <property type="entry name" value="Porins"/>
    <property type="match status" value="1"/>
</dbReference>
<dbReference type="EMBL" id="FXTN01000017">
    <property type="protein sequence ID" value="SMO98660.1"/>
    <property type="molecule type" value="Genomic_DNA"/>
</dbReference>
<evidence type="ECO:0000256" key="15">
    <source>
        <dbReference type="RuleBase" id="RU003357"/>
    </source>
</evidence>
<reference evidence="18 19" key="1">
    <citation type="submission" date="2017-05" db="EMBL/GenBank/DDBJ databases">
        <authorList>
            <person name="Varghese N."/>
            <person name="Submissions S."/>
        </authorList>
    </citation>
    <scope>NUCLEOTIDE SEQUENCE [LARGE SCALE GENOMIC DNA]</scope>
    <source>
        <strain evidence="18 19">DSM 19036</strain>
    </source>
</reference>
<dbReference type="Gene3D" id="2.60.40.1120">
    <property type="entry name" value="Carboxypeptidase-like, regulatory domain"/>
    <property type="match status" value="1"/>
</dbReference>
<comment type="subcellular location">
    <subcellularLocation>
        <location evidence="1 14">Cell outer membrane</location>
        <topology evidence="1 14">Multi-pass membrane protein</topology>
    </subcellularLocation>
</comment>
<evidence type="ECO:0000256" key="6">
    <source>
        <dbReference type="ARBA" id="ARBA00022692"/>
    </source>
</evidence>
<keyword evidence="10 15" id="KW-0798">TonB box</keyword>
<evidence type="ECO:0000256" key="12">
    <source>
        <dbReference type="ARBA" id="ARBA00023170"/>
    </source>
</evidence>
<dbReference type="Proteomes" id="UP000320300">
    <property type="component" value="Unassembled WGS sequence"/>
</dbReference>
<evidence type="ECO:0000256" key="13">
    <source>
        <dbReference type="ARBA" id="ARBA00023237"/>
    </source>
</evidence>
<evidence type="ECO:0000256" key="11">
    <source>
        <dbReference type="ARBA" id="ARBA00023136"/>
    </source>
</evidence>
<evidence type="ECO:0000313" key="19">
    <source>
        <dbReference type="Proteomes" id="UP000320300"/>
    </source>
</evidence>
<keyword evidence="11 14" id="KW-0472">Membrane</keyword>
<proteinExistence type="inferred from homology"/>
<evidence type="ECO:0000256" key="4">
    <source>
        <dbReference type="ARBA" id="ARBA00022452"/>
    </source>
</evidence>
<dbReference type="AlphaFoldDB" id="A0A521FT02"/>
<dbReference type="InterPro" id="IPR012910">
    <property type="entry name" value="Plug_dom"/>
</dbReference>
<evidence type="ECO:0000256" key="2">
    <source>
        <dbReference type="ARBA" id="ARBA00009810"/>
    </source>
</evidence>
<sequence length="802" mass="86943">MLSENLRYAISTFMIMLVSMTSFSQSKNGTIKGTVRTSDGVPAEMVTVSIKNVASTTADRNGGYILKGIPAGNYTITTSLVGVRPSSQEVTVTAGQTTELVLTLNASNQQLKEVVVTGGKTNKFAVKESEYVAKMPLKNLENPQVYSVVSKELMADQIVTNYDDALKNATGVDKLWSSTGRAGDGAGYFSLRGFAVQPTLVNGLPGLTNGSLDVSNVERIEVIKGPSGTLFGSSLISYGGLINTVTKQPFDGVLGDVNLSVGSWGLVRATADVNTPLDAKHKLLFRVNAAFQNQNTFQDAGFRDTRFIAPSLSYRVNDRLSFTVNTQFLKSKSTNATSLFFDRDAPLRTTTLDGLGYDRKKSYTSDDIAMKNPVSSAQGQINYKISDSWNSQTVVSVGSAKSEGFYSYLYEGSQFVPGFPNVPSTFARYITNQNANTKTTDIQQNFTGDFNLGTIRNRMVVGLDYFNRTSIDKSSGYVGVGLVTLGANGTDTGDLTYDNVFNLTNASGYNDTKTTQETYSAYASDVINITPEFSAMLSLRVDHFKNGGFSVADADKYSQTSLSPKFGLVYQVLKDRISVFGNYMNGFTNVAPVTVNDNGTTTTRVFDPEHANQWETGIKTDLFDGKLSGSISYYDIKVSNTVLSVGQNDYTQGGKNYSRGLEFQVNANPLNGLNIIAGYAKNKNKLTEGPADFLGRRSEGAGPEDQVNAWFSYKIMHGAGKGLGFGFGGNYSGKNMILNRATTGVFTLPSYTILNASVSYGMPHITFGFKVNNLTDKEYYKGWSTLEPMAPRNVVGSVGYKF</sequence>
<feature type="domain" description="TonB-dependent receptor plug" evidence="17">
    <location>
        <begin position="140"/>
        <end position="234"/>
    </location>
</feature>
<evidence type="ECO:0000256" key="9">
    <source>
        <dbReference type="ARBA" id="ARBA00023065"/>
    </source>
</evidence>
<dbReference type="GO" id="GO:0015891">
    <property type="term" value="P:siderophore transport"/>
    <property type="evidence" value="ECO:0007669"/>
    <property type="project" value="InterPro"/>
</dbReference>
<protein>
    <submittedName>
        <fullName evidence="18">Iron complex outermembrane recepter protein</fullName>
    </submittedName>
</protein>
<keyword evidence="13 14" id="KW-0998">Cell outer membrane</keyword>
<keyword evidence="8" id="KW-0408">Iron</keyword>
<name>A0A521FT02_9SPHI</name>
<dbReference type="PROSITE" id="PS52016">
    <property type="entry name" value="TONB_DEPENDENT_REC_3"/>
    <property type="match status" value="1"/>
</dbReference>
<evidence type="ECO:0000256" key="1">
    <source>
        <dbReference type="ARBA" id="ARBA00004571"/>
    </source>
</evidence>
<keyword evidence="5" id="KW-0410">Iron transport</keyword>
<evidence type="ECO:0000256" key="7">
    <source>
        <dbReference type="ARBA" id="ARBA00022729"/>
    </source>
</evidence>
<evidence type="ECO:0000313" key="18">
    <source>
        <dbReference type="EMBL" id="SMO98660.1"/>
    </source>
</evidence>
<dbReference type="InterPro" id="IPR013784">
    <property type="entry name" value="Carb-bd-like_fold"/>
</dbReference>
<dbReference type="Pfam" id="PF00593">
    <property type="entry name" value="TonB_dep_Rec_b-barrel"/>
    <property type="match status" value="1"/>
</dbReference>
<dbReference type="RefSeq" id="WP_142531087.1">
    <property type="nucleotide sequence ID" value="NZ_CBCSJO010000016.1"/>
</dbReference>
<organism evidence="18 19">
    <name type="scientific">Pedobacter westerhofensis</name>
    <dbReference type="NCBI Taxonomy" id="425512"/>
    <lineage>
        <taxon>Bacteria</taxon>
        <taxon>Pseudomonadati</taxon>
        <taxon>Bacteroidota</taxon>
        <taxon>Sphingobacteriia</taxon>
        <taxon>Sphingobacteriales</taxon>
        <taxon>Sphingobacteriaceae</taxon>
        <taxon>Pedobacter</taxon>
    </lineage>
</organism>
<dbReference type="GO" id="GO:0015344">
    <property type="term" value="F:siderophore uptake transmembrane transporter activity"/>
    <property type="evidence" value="ECO:0007669"/>
    <property type="project" value="TreeGrafter"/>
</dbReference>